<dbReference type="InterPro" id="IPR002557">
    <property type="entry name" value="Chitin-bd_dom"/>
</dbReference>
<feature type="non-terminal residue" evidence="2">
    <location>
        <position position="233"/>
    </location>
</feature>
<organism evidence="2">
    <name type="scientific">Medioppia subpectinata</name>
    <dbReference type="NCBI Taxonomy" id="1979941"/>
    <lineage>
        <taxon>Eukaryota</taxon>
        <taxon>Metazoa</taxon>
        <taxon>Ecdysozoa</taxon>
        <taxon>Arthropoda</taxon>
        <taxon>Chelicerata</taxon>
        <taxon>Arachnida</taxon>
        <taxon>Acari</taxon>
        <taxon>Acariformes</taxon>
        <taxon>Sarcoptiformes</taxon>
        <taxon>Oribatida</taxon>
        <taxon>Brachypylina</taxon>
        <taxon>Oppioidea</taxon>
        <taxon>Oppiidae</taxon>
        <taxon>Medioppia</taxon>
    </lineage>
</organism>
<dbReference type="EMBL" id="CAJPIZ010025781">
    <property type="protein sequence ID" value="CAG2118845.1"/>
    <property type="molecule type" value="Genomic_DNA"/>
</dbReference>
<reference evidence="2" key="1">
    <citation type="submission" date="2020-11" db="EMBL/GenBank/DDBJ databases">
        <authorList>
            <person name="Tran Van P."/>
        </authorList>
    </citation>
    <scope>NUCLEOTIDE SEQUENCE</scope>
</reference>
<dbReference type="GO" id="GO:0008061">
    <property type="term" value="F:chitin binding"/>
    <property type="evidence" value="ECO:0007669"/>
    <property type="project" value="InterPro"/>
</dbReference>
<feature type="domain" description="Chitin-binding type-2" evidence="1">
    <location>
        <begin position="130"/>
        <end position="188"/>
    </location>
</feature>
<evidence type="ECO:0000259" key="1">
    <source>
        <dbReference type="PROSITE" id="PS50940"/>
    </source>
</evidence>
<dbReference type="GO" id="GO:0005576">
    <property type="term" value="C:extracellular region"/>
    <property type="evidence" value="ECO:0007669"/>
    <property type="project" value="InterPro"/>
</dbReference>
<dbReference type="AlphaFoldDB" id="A0A7R9LHA7"/>
<name>A0A7R9LHA7_9ACAR</name>
<dbReference type="EMBL" id="OC880356">
    <property type="protein sequence ID" value="CAD7641726.1"/>
    <property type="molecule type" value="Genomic_DNA"/>
</dbReference>
<dbReference type="SUPFAM" id="SSF57625">
    <property type="entry name" value="Invertebrate chitin-binding proteins"/>
    <property type="match status" value="1"/>
</dbReference>
<dbReference type="Proteomes" id="UP000759131">
    <property type="component" value="Unassembled WGS sequence"/>
</dbReference>
<feature type="non-terminal residue" evidence="2">
    <location>
        <position position="1"/>
    </location>
</feature>
<accession>A0A7R9LHA7</accession>
<dbReference type="PROSITE" id="PS50940">
    <property type="entry name" value="CHIT_BIND_II"/>
    <property type="match status" value="1"/>
</dbReference>
<gene>
    <name evidence="2" type="ORF">OSB1V03_LOCUS18795</name>
</gene>
<evidence type="ECO:0000313" key="3">
    <source>
        <dbReference type="Proteomes" id="UP000759131"/>
    </source>
</evidence>
<keyword evidence="3" id="KW-1185">Reference proteome</keyword>
<proteinExistence type="predicted"/>
<protein>
    <recommendedName>
        <fullName evidence="1">Chitin-binding type-2 domain-containing protein</fullName>
    </recommendedName>
</protein>
<dbReference type="InterPro" id="IPR036508">
    <property type="entry name" value="Chitin-bd_dom_sf"/>
</dbReference>
<evidence type="ECO:0000313" key="2">
    <source>
        <dbReference type="EMBL" id="CAD7641726.1"/>
    </source>
</evidence>
<sequence>CLVDSRLPTCEQSVFSLLPFVGQWFDTPSTITPAMRRKACNLMGQTDLEVDDQCPFGNECEVICYEAKSQCKTSRDTKRYRITNVECATGKQCTSYGCCHDTPPTEPPPPTPTTPKPTPTTLSTTTVNPDYKCPAIAGDYRDASDAHRYWSCHEFEPIQEFTCAYNEYFNDWSDVCKIDYRYYIGCNGQVGWHRNPYDCHSFYWCYQIGGDPTGHIYGPVFYECANDTSGHPM</sequence>